<dbReference type="OrthoDB" id="9776116at2"/>
<gene>
    <name evidence="2" type="ORF">DDZ13_09255</name>
</gene>
<dbReference type="RefSeq" id="WP_110131176.1">
    <property type="nucleotide sequence ID" value="NZ_QHJQ01000006.1"/>
</dbReference>
<dbReference type="InterPro" id="IPR002881">
    <property type="entry name" value="DUF58"/>
</dbReference>
<protein>
    <recommendedName>
        <fullName evidence="1">DUF58 domain-containing protein</fullName>
    </recommendedName>
</protein>
<reference evidence="2 3" key="1">
    <citation type="submission" date="2018-05" db="EMBL/GenBank/DDBJ databases">
        <title>Coraliomargarita sinensis sp. nov., isolated from a marine solar saltern.</title>
        <authorList>
            <person name="Zhou L.Y."/>
        </authorList>
    </citation>
    <scope>NUCLEOTIDE SEQUENCE [LARGE SCALE GENOMIC DNA]</scope>
    <source>
        <strain evidence="2 3">WN38</strain>
    </source>
</reference>
<dbReference type="InterPro" id="IPR036465">
    <property type="entry name" value="vWFA_dom_sf"/>
</dbReference>
<organism evidence="2 3">
    <name type="scientific">Coraliomargarita sinensis</name>
    <dbReference type="NCBI Taxonomy" id="2174842"/>
    <lineage>
        <taxon>Bacteria</taxon>
        <taxon>Pseudomonadati</taxon>
        <taxon>Verrucomicrobiota</taxon>
        <taxon>Opitutia</taxon>
        <taxon>Puniceicoccales</taxon>
        <taxon>Coraliomargaritaceae</taxon>
        <taxon>Coraliomargarita</taxon>
    </lineage>
</organism>
<accession>A0A317ZEW2</accession>
<evidence type="ECO:0000259" key="1">
    <source>
        <dbReference type="Pfam" id="PF01882"/>
    </source>
</evidence>
<evidence type="ECO:0000313" key="2">
    <source>
        <dbReference type="EMBL" id="PXA03820.1"/>
    </source>
</evidence>
<keyword evidence="3" id="KW-1185">Reference proteome</keyword>
<dbReference type="InParanoid" id="A0A317ZEW2"/>
<evidence type="ECO:0000313" key="3">
    <source>
        <dbReference type="Proteomes" id="UP000247099"/>
    </source>
</evidence>
<dbReference type="Proteomes" id="UP000247099">
    <property type="component" value="Unassembled WGS sequence"/>
</dbReference>
<dbReference type="Gene3D" id="3.40.50.410">
    <property type="entry name" value="von Willebrand factor, type A domain"/>
    <property type="match status" value="1"/>
</dbReference>
<name>A0A317ZEW2_9BACT</name>
<dbReference type="EMBL" id="QHJQ01000006">
    <property type="protein sequence ID" value="PXA03820.1"/>
    <property type="molecule type" value="Genomic_DNA"/>
</dbReference>
<dbReference type="Pfam" id="PF01882">
    <property type="entry name" value="DUF58"/>
    <property type="match status" value="1"/>
</dbReference>
<dbReference type="SUPFAM" id="SSF53300">
    <property type="entry name" value="vWA-like"/>
    <property type="match status" value="1"/>
</dbReference>
<sequence>MKSTESLTDARFIQRLESLYLLARKVLGGTLQADRKSTRKGAGITFADYAEYQMGDDYRSIDWRVYARFDELVVKLFELEEDATIYILLDCSHSMKSKFLMARQLAAGLGYIGLNCLDRLSVYSLADRLDPILDPTRGRARVFPFLRKLDEQQTVGKDTDFTTCCKTFQARRHRKGMVIVVSDFLFPGGYEQGLKLLNWHGHDVYCLQVHDPADLKCDWKGDVDVQCVESDAHMRVTVSPKEARAYEDAIAAWNNGLKKECARRGIGLASVTSEVAFDAVIQDILRRGGLVA</sequence>
<proteinExistence type="predicted"/>
<feature type="domain" description="DUF58" evidence="1">
    <location>
        <begin position="49"/>
        <end position="247"/>
    </location>
</feature>
<dbReference type="PANTHER" id="PTHR33608">
    <property type="entry name" value="BLL2464 PROTEIN"/>
    <property type="match status" value="1"/>
</dbReference>
<dbReference type="AlphaFoldDB" id="A0A317ZEW2"/>
<dbReference type="PANTHER" id="PTHR33608:SF7">
    <property type="entry name" value="DUF58 DOMAIN-CONTAINING PROTEIN"/>
    <property type="match status" value="1"/>
</dbReference>
<comment type="caution">
    <text evidence="2">The sequence shown here is derived from an EMBL/GenBank/DDBJ whole genome shotgun (WGS) entry which is preliminary data.</text>
</comment>